<keyword evidence="2" id="KW-1185">Reference proteome</keyword>
<dbReference type="Proteomes" id="UP001460270">
    <property type="component" value="Unassembled WGS sequence"/>
</dbReference>
<evidence type="ECO:0000313" key="2">
    <source>
        <dbReference type="Proteomes" id="UP001460270"/>
    </source>
</evidence>
<sequence length="209" mass="23960">MELEGLKRSLSFSTGSNVTLNCIVTDCHPQVQKYLREANITHFYDVWHIEKGISKKLQRTAKTKDCSQHKWQRSIKNHIYWTAATSSTPEERVGKWTSIINHVQDTHVHDNTAFPRCLHPLRWLKAATPALCRLENLLISKRILKDVEKLSPHLQTSAVEAFHSVILRFAPKGSAYPFLGMLCLIWRAHVPPLLPKVQEGGRKSQTHQN</sequence>
<proteinExistence type="predicted"/>
<comment type="caution">
    <text evidence="1">The sequence shown here is derived from an EMBL/GenBank/DDBJ whole genome shotgun (WGS) entry which is preliminary data.</text>
</comment>
<dbReference type="EMBL" id="JBBPFD010000203">
    <property type="protein sequence ID" value="KAK7879775.1"/>
    <property type="molecule type" value="Genomic_DNA"/>
</dbReference>
<dbReference type="PANTHER" id="PTHR31751:SF44">
    <property type="entry name" value="SI:CH211-211K8.4-RELATED"/>
    <property type="match status" value="1"/>
</dbReference>
<evidence type="ECO:0000313" key="1">
    <source>
        <dbReference type="EMBL" id="KAK7879775.1"/>
    </source>
</evidence>
<organism evidence="1 2">
    <name type="scientific">Mugilogobius chulae</name>
    <name type="common">yellowstripe goby</name>
    <dbReference type="NCBI Taxonomy" id="88201"/>
    <lineage>
        <taxon>Eukaryota</taxon>
        <taxon>Metazoa</taxon>
        <taxon>Chordata</taxon>
        <taxon>Craniata</taxon>
        <taxon>Vertebrata</taxon>
        <taxon>Euteleostomi</taxon>
        <taxon>Actinopterygii</taxon>
        <taxon>Neopterygii</taxon>
        <taxon>Teleostei</taxon>
        <taxon>Neoteleostei</taxon>
        <taxon>Acanthomorphata</taxon>
        <taxon>Gobiaria</taxon>
        <taxon>Gobiiformes</taxon>
        <taxon>Gobioidei</taxon>
        <taxon>Gobiidae</taxon>
        <taxon>Gobionellinae</taxon>
        <taxon>Mugilogobius</taxon>
    </lineage>
</organism>
<dbReference type="PANTHER" id="PTHR31751">
    <property type="entry name" value="SI:CH211-108C17.2-RELATED-RELATED"/>
    <property type="match status" value="1"/>
</dbReference>
<evidence type="ECO:0008006" key="3">
    <source>
        <dbReference type="Google" id="ProtNLM"/>
    </source>
</evidence>
<name>A0AAW0MGT5_9GOBI</name>
<accession>A0AAW0MGT5</accession>
<gene>
    <name evidence="1" type="ORF">WMY93_033554</name>
</gene>
<dbReference type="AlphaFoldDB" id="A0AAW0MGT5"/>
<protein>
    <recommendedName>
        <fullName evidence="3">Transposase</fullName>
    </recommendedName>
</protein>
<reference evidence="2" key="1">
    <citation type="submission" date="2024-04" db="EMBL/GenBank/DDBJ databases">
        <title>Salinicola lusitanus LLJ914,a marine bacterium isolated from the Okinawa Trough.</title>
        <authorList>
            <person name="Li J."/>
        </authorList>
    </citation>
    <scope>NUCLEOTIDE SEQUENCE [LARGE SCALE GENOMIC DNA]</scope>
</reference>